<protein>
    <recommendedName>
        <fullName evidence="1">VOC domain-containing protein</fullName>
    </recommendedName>
</protein>
<gene>
    <name evidence="2" type="ORF">BK138_17445</name>
</gene>
<comment type="caution">
    <text evidence="2">The sequence shown here is derived from an EMBL/GenBank/DDBJ whole genome shotgun (WGS) entry which is preliminary data.</text>
</comment>
<feature type="domain" description="VOC" evidence="1">
    <location>
        <begin position="154"/>
        <end position="266"/>
    </location>
</feature>
<dbReference type="InterPro" id="IPR029068">
    <property type="entry name" value="Glyas_Bleomycin-R_OHBP_Dase"/>
</dbReference>
<dbReference type="STRING" id="297318.BK138_17445"/>
<dbReference type="PROSITE" id="PS51819">
    <property type="entry name" value="VOC"/>
    <property type="match status" value="2"/>
</dbReference>
<dbReference type="Gene3D" id="3.10.180.10">
    <property type="entry name" value="2,3-Dihydroxybiphenyl 1,2-Dioxygenase, domain 1"/>
    <property type="match status" value="2"/>
</dbReference>
<dbReference type="Proteomes" id="UP000187172">
    <property type="component" value="Unassembled WGS sequence"/>
</dbReference>
<dbReference type="EMBL" id="MRTP01000004">
    <property type="protein sequence ID" value="OMF53617.1"/>
    <property type="molecule type" value="Genomic_DNA"/>
</dbReference>
<name>A0A1R1EP90_9BACL</name>
<sequence>MSQHEEMNRTTAIPFENRIASVFVHVTNLRQSAEWYSRLLGLPIKEERLNGGPVYWFDFQGTHLILDSNSGNRQNPDWREDMMPRMMLPAKDIDAAYLFIRKQGTPLSEPERHGPMAYFNFRDPEGNVQMACWAENREEDSSLAGLSRSPILPRIGGVFVDVKHMPAAARWYSGLLGVEYDEAAAEQRIYSVPTASGAALLLDHNRHLNGESFSELFYFETEDFDGALQFVKSNGFELAGEPQIFPDLSEFALLDPDGNRIVIAQMNEEGQ</sequence>
<dbReference type="Pfam" id="PF00903">
    <property type="entry name" value="Glyoxalase"/>
    <property type="match status" value="2"/>
</dbReference>
<dbReference type="RefSeq" id="WP_076171151.1">
    <property type="nucleotide sequence ID" value="NZ_MRTP01000004.1"/>
</dbReference>
<evidence type="ECO:0000259" key="1">
    <source>
        <dbReference type="PROSITE" id="PS51819"/>
    </source>
</evidence>
<proteinExistence type="predicted"/>
<evidence type="ECO:0000313" key="3">
    <source>
        <dbReference type="Proteomes" id="UP000187172"/>
    </source>
</evidence>
<dbReference type="CDD" id="cd06587">
    <property type="entry name" value="VOC"/>
    <property type="match status" value="1"/>
</dbReference>
<evidence type="ECO:0000313" key="2">
    <source>
        <dbReference type="EMBL" id="OMF53617.1"/>
    </source>
</evidence>
<feature type="domain" description="VOC" evidence="1">
    <location>
        <begin position="18"/>
        <end position="134"/>
    </location>
</feature>
<keyword evidence="3" id="KW-1185">Reference proteome</keyword>
<dbReference type="PANTHER" id="PTHR36437">
    <property type="entry name" value="GLYOXALASE/BLEOMYCIN RESISTANCE PROTEIN/DIOXYGENASE"/>
    <property type="match status" value="1"/>
</dbReference>
<dbReference type="AlphaFoldDB" id="A0A1R1EP90"/>
<organism evidence="2 3">
    <name type="scientific">Paenibacillus rhizosphaerae</name>
    <dbReference type="NCBI Taxonomy" id="297318"/>
    <lineage>
        <taxon>Bacteria</taxon>
        <taxon>Bacillati</taxon>
        <taxon>Bacillota</taxon>
        <taxon>Bacilli</taxon>
        <taxon>Bacillales</taxon>
        <taxon>Paenibacillaceae</taxon>
        <taxon>Paenibacillus</taxon>
    </lineage>
</organism>
<dbReference type="SUPFAM" id="SSF54593">
    <property type="entry name" value="Glyoxalase/Bleomycin resistance protein/Dihydroxybiphenyl dioxygenase"/>
    <property type="match status" value="2"/>
</dbReference>
<dbReference type="InterPro" id="IPR004360">
    <property type="entry name" value="Glyas_Fos-R_dOase_dom"/>
</dbReference>
<dbReference type="PANTHER" id="PTHR36437:SF2">
    <property type="entry name" value="GLYOXALASE_BLEOMYCIN RESISTANCE PROTEIN_DIOXYGENASE"/>
    <property type="match status" value="1"/>
</dbReference>
<accession>A0A1R1EP90</accession>
<dbReference type="InterPro" id="IPR037523">
    <property type="entry name" value="VOC_core"/>
</dbReference>
<reference evidence="2 3" key="1">
    <citation type="submission" date="2016-11" db="EMBL/GenBank/DDBJ databases">
        <title>Paenibacillus species isolates.</title>
        <authorList>
            <person name="Beno S.M."/>
        </authorList>
    </citation>
    <scope>NUCLEOTIDE SEQUENCE [LARGE SCALE GENOMIC DNA]</scope>
    <source>
        <strain evidence="2 3">FSL R5-0378</strain>
    </source>
</reference>